<dbReference type="Pfam" id="PF02771">
    <property type="entry name" value="Acyl-CoA_dh_N"/>
    <property type="match status" value="1"/>
</dbReference>
<dbReference type="PIRSF" id="PIRSF016578">
    <property type="entry name" value="HsaA"/>
    <property type="match status" value="1"/>
</dbReference>
<protein>
    <submittedName>
        <fullName evidence="5">Alkylation response protein AidB-like acyl-CoA dehydrogenase</fullName>
    </submittedName>
</protein>
<evidence type="ECO:0000313" key="6">
    <source>
        <dbReference type="Proteomes" id="UP000294576"/>
    </source>
</evidence>
<evidence type="ECO:0000256" key="2">
    <source>
        <dbReference type="ARBA" id="ARBA00049661"/>
    </source>
</evidence>
<evidence type="ECO:0000259" key="3">
    <source>
        <dbReference type="Pfam" id="PF02771"/>
    </source>
</evidence>
<dbReference type="InterPro" id="IPR013107">
    <property type="entry name" value="Acyl-CoA_DH_C"/>
</dbReference>
<dbReference type="InterPro" id="IPR036250">
    <property type="entry name" value="AcylCo_DH-like_C"/>
</dbReference>
<dbReference type="GO" id="GO:0050660">
    <property type="term" value="F:flavin adenine dinucleotide binding"/>
    <property type="evidence" value="ECO:0007669"/>
    <property type="project" value="InterPro"/>
</dbReference>
<dbReference type="Gene3D" id="1.20.140.10">
    <property type="entry name" value="Butyryl-CoA Dehydrogenase, subunit A, domain 3"/>
    <property type="match status" value="1"/>
</dbReference>
<dbReference type="EMBL" id="SMBH01000033">
    <property type="protein sequence ID" value="TCU06095.1"/>
    <property type="molecule type" value="Genomic_DNA"/>
</dbReference>
<dbReference type="InterPro" id="IPR009100">
    <property type="entry name" value="AcylCoA_DH/oxidase_NM_dom_sf"/>
</dbReference>
<dbReference type="Pfam" id="PF08028">
    <property type="entry name" value="Acyl-CoA_dh_2"/>
    <property type="match status" value="1"/>
</dbReference>
<dbReference type="GO" id="GO:0003995">
    <property type="term" value="F:acyl-CoA dehydrogenase activity"/>
    <property type="evidence" value="ECO:0007669"/>
    <property type="project" value="TreeGrafter"/>
</dbReference>
<evidence type="ECO:0000256" key="1">
    <source>
        <dbReference type="ARBA" id="ARBA00023002"/>
    </source>
</evidence>
<dbReference type="Gene3D" id="2.40.110.10">
    <property type="entry name" value="Butyryl-CoA Dehydrogenase, subunit A, domain 2"/>
    <property type="match status" value="1"/>
</dbReference>
<feature type="domain" description="Acyl-CoA dehydrogenase/oxidase N-terminal" evidence="3">
    <location>
        <begin position="26"/>
        <end position="114"/>
    </location>
</feature>
<accession>A0A4R3PST7</accession>
<comment type="caution">
    <text evidence="5">The sequence shown here is derived from an EMBL/GenBank/DDBJ whole genome shotgun (WGS) entry which is preliminary data.</text>
</comment>
<dbReference type="PANTHER" id="PTHR48083:SF19">
    <property type="entry name" value="FLAVIN-DEPENDENT MONOOXYGENASE, OXYGENASE SUBUNIT HSAA"/>
    <property type="match status" value="1"/>
</dbReference>
<dbReference type="AlphaFoldDB" id="A0A4R3PST7"/>
<name>A0A4R3PST7_RHISU</name>
<dbReference type="PANTHER" id="PTHR48083">
    <property type="entry name" value="MEDIUM-CHAIN SPECIFIC ACYL-COA DEHYDROGENASE, MITOCHONDRIAL-RELATED"/>
    <property type="match status" value="1"/>
</dbReference>
<dbReference type="InterPro" id="IPR046373">
    <property type="entry name" value="Acyl-CoA_Oxase/DH_mid-dom_sf"/>
</dbReference>
<feature type="domain" description="Acyl-CoA dehydrogenase C-terminal" evidence="4">
    <location>
        <begin position="247"/>
        <end position="376"/>
    </location>
</feature>
<dbReference type="GO" id="GO:0005737">
    <property type="term" value="C:cytoplasm"/>
    <property type="evidence" value="ECO:0007669"/>
    <property type="project" value="TreeGrafter"/>
</dbReference>
<evidence type="ECO:0000259" key="4">
    <source>
        <dbReference type="Pfam" id="PF08028"/>
    </source>
</evidence>
<reference evidence="5 6" key="1">
    <citation type="submission" date="2019-03" db="EMBL/GenBank/DDBJ databases">
        <title>Genomic Encyclopedia of Type Strains, Phase IV (KMG-V): Genome sequencing to study the core and pangenomes of soil and plant-associated prokaryotes.</title>
        <authorList>
            <person name="Whitman W."/>
        </authorList>
    </citation>
    <scope>NUCLEOTIDE SEQUENCE [LARGE SCALE GENOMIC DNA]</scope>
    <source>
        <strain evidence="5 6">Hc14</strain>
    </source>
</reference>
<organism evidence="5 6">
    <name type="scientific">Rhizobium sullae</name>
    <name type="common">Rhizobium hedysari</name>
    <dbReference type="NCBI Taxonomy" id="50338"/>
    <lineage>
        <taxon>Bacteria</taxon>
        <taxon>Pseudomonadati</taxon>
        <taxon>Pseudomonadota</taxon>
        <taxon>Alphaproteobacteria</taxon>
        <taxon>Hyphomicrobiales</taxon>
        <taxon>Rhizobiaceae</taxon>
        <taxon>Rhizobium/Agrobacterium group</taxon>
        <taxon>Rhizobium</taxon>
    </lineage>
</organism>
<dbReference type="SUPFAM" id="SSF47203">
    <property type="entry name" value="Acyl-CoA dehydrogenase C-terminal domain-like"/>
    <property type="match status" value="1"/>
</dbReference>
<dbReference type="Gene3D" id="1.10.540.10">
    <property type="entry name" value="Acyl-CoA dehydrogenase/oxidase, N-terminal domain"/>
    <property type="match status" value="1"/>
</dbReference>
<dbReference type="InterPro" id="IPR037069">
    <property type="entry name" value="AcylCoA_DH/ox_N_sf"/>
</dbReference>
<dbReference type="GO" id="GO:0033539">
    <property type="term" value="P:fatty acid beta-oxidation using acyl-CoA dehydrogenase"/>
    <property type="evidence" value="ECO:0007669"/>
    <property type="project" value="TreeGrafter"/>
</dbReference>
<dbReference type="InterPro" id="IPR013786">
    <property type="entry name" value="AcylCoA_DH/ox_N"/>
</dbReference>
<evidence type="ECO:0000313" key="5">
    <source>
        <dbReference type="EMBL" id="TCU06095.1"/>
    </source>
</evidence>
<dbReference type="InterPro" id="IPR050741">
    <property type="entry name" value="Acyl-CoA_dehydrogenase"/>
</dbReference>
<keyword evidence="1" id="KW-0560">Oxidoreductase</keyword>
<gene>
    <name evidence="5" type="ORF">EV132_13338</name>
</gene>
<dbReference type="SUPFAM" id="SSF56645">
    <property type="entry name" value="Acyl-CoA dehydrogenase NM domain-like"/>
    <property type="match status" value="1"/>
</dbReference>
<comment type="similarity">
    <text evidence="2">Belongs to the HpaH/HsaA monooxygenase family.</text>
</comment>
<proteinExistence type="inferred from homology"/>
<sequence length="399" mass="42990">MKKTASITSISQPRARDLKIAMQSIAKSAGERAAQTDRDRVVSAEVVSAMRDAGLFRALQPARWGGAEIDNAEWLDLIVELARECGSSAWVYSVLSAHATAIACFPVEAQTEIWTEYPWAVASSAVAPTAIARRVDGGFAVSGKWSFSSGCDYAQWALAGARVENGEGEAPGMIFTLIPFKDIRIEDDWHVVGLRGTGSKSIHVADVFVPEYRTLPFRQLMDGNAIGALDYETPYYRSPRHAWAPSGLAAVGVGIALGFVGKFTAYARDRKILNGATMGDLDTIQLKISESAAEAEAALRILKANTAEAMAEVAATGTLTIGTRARCRRDQAFATRLCMVAVDRLYTAAGAYAIYEGNSMQQAFRDMHAVAGQVVLNFDAAGKSFSRVMMGRVPDDMLL</sequence>
<dbReference type="GO" id="GO:0016712">
    <property type="term" value="F:oxidoreductase activity, acting on paired donors, with incorporation or reduction of molecular oxygen, reduced flavin or flavoprotein as one donor, and incorporation of one atom of oxygen"/>
    <property type="evidence" value="ECO:0007669"/>
    <property type="project" value="TreeGrafter"/>
</dbReference>
<dbReference type="Proteomes" id="UP000294576">
    <property type="component" value="Unassembled WGS sequence"/>
</dbReference>